<sequence length="196" mass="22696">MNHWMNETKLEIETFVLRGTGVTFPELFSKQHDEHLVSISANPGEAARWWHWQNNRCLPGEGWVSFILNGVQIMPMDAWTNVDIFWQELLTTLESYASTGRGQGEFSEETATFSLVKRGTIAVFELLPQHQRIRRRNTSQPETTDKANIYTSKHWHLRKPASHHLRHIQWSEVFSLCVRRLLPAMKRSPVPVAAPP</sequence>
<proteinExistence type="predicted"/>
<keyword evidence="2" id="KW-1185">Reference proteome</keyword>
<gene>
    <name evidence="1" type="ORF">J2S67_000634</name>
</gene>
<dbReference type="EMBL" id="JAVDXX010000001">
    <property type="protein sequence ID" value="MDR7293366.1"/>
    <property type="molecule type" value="Genomic_DNA"/>
</dbReference>
<organism evidence="1 2">
    <name type="scientific">Pseudoglutamicibacter albus</name>
    <dbReference type="NCBI Taxonomy" id="98671"/>
    <lineage>
        <taxon>Bacteria</taxon>
        <taxon>Bacillati</taxon>
        <taxon>Actinomycetota</taxon>
        <taxon>Actinomycetes</taxon>
        <taxon>Micrococcales</taxon>
        <taxon>Micrococcaceae</taxon>
        <taxon>Pseudoglutamicibacter</taxon>
    </lineage>
</organism>
<evidence type="ECO:0000313" key="1">
    <source>
        <dbReference type="EMBL" id="MDR7293366.1"/>
    </source>
</evidence>
<name>A0ABU1YYC7_9MICC</name>
<evidence type="ECO:0000313" key="2">
    <source>
        <dbReference type="Proteomes" id="UP001180715"/>
    </source>
</evidence>
<accession>A0ABU1YYC7</accession>
<protein>
    <submittedName>
        <fullName evidence="1">Uncharacterized protein</fullName>
    </submittedName>
</protein>
<dbReference type="Proteomes" id="UP001180715">
    <property type="component" value="Unassembled WGS sequence"/>
</dbReference>
<reference evidence="1" key="1">
    <citation type="submission" date="2023-07" db="EMBL/GenBank/DDBJ databases">
        <title>Sequencing the genomes of 1000 actinobacteria strains.</title>
        <authorList>
            <person name="Klenk H.-P."/>
        </authorList>
    </citation>
    <scope>NUCLEOTIDE SEQUENCE</scope>
    <source>
        <strain evidence="1">DSM 13068</strain>
    </source>
</reference>
<comment type="caution">
    <text evidence="1">The sequence shown here is derived from an EMBL/GenBank/DDBJ whole genome shotgun (WGS) entry which is preliminary data.</text>
</comment>